<organism evidence="1 2">
    <name type="scientific">Saccharopolyspora montiporae</name>
    <dbReference type="NCBI Taxonomy" id="2781240"/>
    <lineage>
        <taxon>Bacteria</taxon>
        <taxon>Bacillati</taxon>
        <taxon>Actinomycetota</taxon>
        <taxon>Actinomycetes</taxon>
        <taxon>Pseudonocardiales</taxon>
        <taxon>Pseudonocardiaceae</taxon>
        <taxon>Saccharopolyspora</taxon>
    </lineage>
</organism>
<protein>
    <recommendedName>
        <fullName evidence="3">Phosphoglucose isomerase-like protein</fullName>
    </recommendedName>
</protein>
<evidence type="ECO:0000313" key="1">
    <source>
        <dbReference type="EMBL" id="MBE9376359.1"/>
    </source>
</evidence>
<keyword evidence="2" id="KW-1185">Reference proteome</keyword>
<evidence type="ECO:0000313" key="2">
    <source>
        <dbReference type="Proteomes" id="UP000598360"/>
    </source>
</evidence>
<sequence>MIRVLDDTLFDDPGRLADADVRGLLRAAALAGAQVRSTAEAISDAGLDGLADGRPRAVVLLARPGVGPAACRLLAALAGPRCPVPVLVTEVLPAWVGALDVVFAHAHDGGDQQLAEDVATAARRGASVVLAAPDEGPVAAAGEGRARLLPPRVSVPPELSFGYVLAAGLGVFGALNLVDADLGALADELDREAERAHLSHESLSNPAKTLALRLADRTPLLCGTDEPGAAVAGHAAFALAAHAAVAGQDTSYAQATKQPALHRAAASGGSEADLFADPGEGGAAYRVCLIAVGAGEAAERRVQAAERDFPGADLVAPADPVGNDPVARAAVVATRFDLASVYLGLAAGTLGGPGRSAMAMR</sequence>
<dbReference type="Proteomes" id="UP000598360">
    <property type="component" value="Unassembled WGS sequence"/>
</dbReference>
<dbReference type="GO" id="GO:0097367">
    <property type="term" value="F:carbohydrate derivative binding"/>
    <property type="evidence" value="ECO:0007669"/>
    <property type="project" value="InterPro"/>
</dbReference>
<dbReference type="AlphaFoldDB" id="A0A929G1J2"/>
<dbReference type="RefSeq" id="WP_193929952.1">
    <property type="nucleotide sequence ID" value="NZ_JADEYC010000041.1"/>
</dbReference>
<dbReference type="EMBL" id="JADEYC010000041">
    <property type="protein sequence ID" value="MBE9376359.1"/>
    <property type="molecule type" value="Genomic_DNA"/>
</dbReference>
<gene>
    <name evidence="1" type="ORF">IQ251_18060</name>
</gene>
<comment type="caution">
    <text evidence="1">The sequence shown here is derived from an EMBL/GenBank/DDBJ whole genome shotgun (WGS) entry which is preliminary data.</text>
</comment>
<dbReference type="InterPro" id="IPR046348">
    <property type="entry name" value="SIS_dom_sf"/>
</dbReference>
<dbReference type="GO" id="GO:1901135">
    <property type="term" value="P:carbohydrate derivative metabolic process"/>
    <property type="evidence" value="ECO:0007669"/>
    <property type="project" value="InterPro"/>
</dbReference>
<reference evidence="1" key="1">
    <citation type="submission" date="2020-10" db="EMBL/GenBank/DDBJ databases">
        <title>Diversity and distribution of actinomycetes associated with coral in the coast of Hainan.</title>
        <authorList>
            <person name="Li F."/>
        </authorList>
    </citation>
    <scope>NUCLEOTIDE SEQUENCE</scope>
    <source>
        <strain evidence="1">HNM0983</strain>
    </source>
</reference>
<name>A0A929G1J2_9PSEU</name>
<dbReference type="SUPFAM" id="SSF53697">
    <property type="entry name" value="SIS domain"/>
    <property type="match status" value="1"/>
</dbReference>
<accession>A0A929G1J2</accession>
<proteinExistence type="predicted"/>
<evidence type="ECO:0008006" key="3">
    <source>
        <dbReference type="Google" id="ProtNLM"/>
    </source>
</evidence>